<gene>
    <name evidence="1" type="ORF">BN938_0071</name>
</gene>
<sequence length="52" mass="5772">MSGKGNCWENPNEVRAEASSLDYAEQGGFIYNAVAESFSKLQNLKLCMVLAW</sequence>
<reference evidence="1 2" key="1">
    <citation type="journal article" date="2015" name="Genome Announc.">
        <title>Complete Genome Sequence of the Novel Leech Symbiont Mucinivorans hirudinis M3T.</title>
        <authorList>
            <person name="Nelson M.C."/>
            <person name="Bomar L."/>
            <person name="Graf J."/>
        </authorList>
    </citation>
    <scope>NUCLEOTIDE SEQUENCE [LARGE SCALE GENOMIC DNA]</scope>
    <source>
        <strain evidence="2">M3</strain>
    </source>
</reference>
<proteinExistence type="predicted"/>
<dbReference type="AlphaFoldDB" id="A0A060R8V8"/>
<dbReference type="EMBL" id="HG934468">
    <property type="protein sequence ID" value="CDN30178.1"/>
    <property type="molecule type" value="Genomic_DNA"/>
</dbReference>
<keyword evidence="2" id="KW-1185">Reference proteome</keyword>
<evidence type="ECO:0000313" key="1">
    <source>
        <dbReference type="EMBL" id="CDN30178.1"/>
    </source>
</evidence>
<evidence type="ECO:0000313" key="2">
    <source>
        <dbReference type="Proteomes" id="UP000027616"/>
    </source>
</evidence>
<dbReference type="Proteomes" id="UP000027616">
    <property type="component" value="Chromosome I"/>
</dbReference>
<dbReference type="HOGENOM" id="CLU_3081968_0_0_10"/>
<organism evidence="1 2">
    <name type="scientific">Mucinivorans hirudinis</name>
    <dbReference type="NCBI Taxonomy" id="1433126"/>
    <lineage>
        <taxon>Bacteria</taxon>
        <taxon>Pseudomonadati</taxon>
        <taxon>Bacteroidota</taxon>
        <taxon>Bacteroidia</taxon>
        <taxon>Bacteroidales</taxon>
        <taxon>Rikenellaceae</taxon>
        <taxon>Mucinivorans</taxon>
    </lineage>
</organism>
<accession>A0A060R8V8</accession>
<dbReference type="KEGG" id="rbc:BN938_0071"/>
<name>A0A060R8V8_9BACT</name>
<protein>
    <submittedName>
        <fullName evidence="1">Uncharacterized protein</fullName>
    </submittedName>
</protein>